<proteinExistence type="predicted"/>
<evidence type="ECO:0000313" key="1">
    <source>
        <dbReference type="EMBL" id="JAU16096.1"/>
    </source>
</evidence>
<dbReference type="EMBL" id="GEVI01016224">
    <property type="protein sequence ID" value="JAU16096.1"/>
    <property type="molecule type" value="Transcribed_RNA"/>
</dbReference>
<organism evidence="1">
    <name type="scientific">Noccaea caerulescens</name>
    <name type="common">Alpine penny-cress</name>
    <name type="synonym">Thlaspi caerulescens</name>
    <dbReference type="NCBI Taxonomy" id="107243"/>
    <lineage>
        <taxon>Eukaryota</taxon>
        <taxon>Viridiplantae</taxon>
        <taxon>Streptophyta</taxon>
        <taxon>Embryophyta</taxon>
        <taxon>Tracheophyta</taxon>
        <taxon>Spermatophyta</taxon>
        <taxon>Magnoliopsida</taxon>
        <taxon>eudicotyledons</taxon>
        <taxon>Gunneridae</taxon>
        <taxon>Pentapetalae</taxon>
        <taxon>rosids</taxon>
        <taxon>malvids</taxon>
        <taxon>Brassicales</taxon>
        <taxon>Brassicaceae</taxon>
        <taxon>Coluteocarpeae</taxon>
        <taxon>Noccaea</taxon>
    </lineage>
</organism>
<gene>
    <name evidence="1" type="ORF">GA_TR12149_c1_g1_i1_g.38897</name>
</gene>
<dbReference type="AlphaFoldDB" id="A0A1J3DDC5"/>
<protein>
    <submittedName>
        <fullName evidence="1">Uncharacterized protein</fullName>
    </submittedName>
</protein>
<sequence length="188" mass="20088">MIFQESAVVVPRILETAVVDCGELPAEDYSERAVEVEVNDSKPVVMAEECNGRSEAEAMSIRCTVEVVMVEEYKLVLVEEVGIDSDKSEVEVSAVAVVSVVVEVMSNAVVVVSCSSRVGVKIEAVTVSEAVVEEAGERNKLEFEVVVMEMAAVGSMLAAEVAVMVKENMMAAVVMSSMMAVAVMECNL</sequence>
<name>A0A1J3DDC5_NOCCA</name>
<reference evidence="1" key="1">
    <citation type="submission" date="2016-07" db="EMBL/GenBank/DDBJ databases">
        <title>De novo transcriptome assembly of four accessions of the metal hyperaccumulator plant Noccaea caerulescens.</title>
        <authorList>
            <person name="Blande D."/>
            <person name="Halimaa P."/>
            <person name="Tervahauta A.I."/>
            <person name="Aarts M.G."/>
            <person name="Karenlampi S.O."/>
        </authorList>
    </citation>
    <scope>NUCLEOTIDE SEQUENCE</scope>
</reference>
<accession>A0A1J3DDC5</accession>